<protein>
    <recommendedName>
        <fullName evidence="2">Retrovirus-related Pol polyprotein from transposon TNT 1-94</fullName>
    </recommendedName>
</protein>
<accession>A0A699JLC5</accession>
<gene>
    <name evidence="1" type="ORF">Tci_613690</name>
</gene>
<evidence type="ECO:0000313" key="1">
    <source>
        <dbReference type="EMBL" id="GFA41718.1"/>
    </source>
</evidence>
<dbReference type="AlphaFoldDB" id="A0A699JLC5"/>
<proteinExistence type="predicted"/>
<evidence type="ECO:0008006" key="2">
    <source>
        <dbReference type="Google" id="ProtNLM"/>
    </source>
</evidence>
<dbReference type="EMBL" id="BKCJ010420321">
    <property type="protein sequence ID" value="GFA41718.1"/>
    <property type="molecule type" value="Genomic_DNA"/>
</dbReference>
<feature type="non-terminal residue" evidence="1">
    <location>
        <position position="1"/>
    </location>
</feature>
<organism evidence="1">
    <name type="scientific">Tanacetum cinerariifolium</name>
    <name type="common">Dalmatian daisy</name>
    <name type="synonym">Chrysanthemum cinerariifolium</name>
    <dbReference type="NCBI Taxonomy" id="118510"/>
    <lineage>
        <taxon>Eukaryota</taxon>
        <taxon>Viridiplantae</taxon>
        <taxon>Streptophyta</taxon>
        <taxon>Embryophyta</taxon>
        <taxon>Tracheophyta</taxon>
        <taxon>Spermatophyta</taxon>
        <taxon>Magnoliopsida</taxon>
        <taxon>eudicotyledons</taxon>
        <taxon>Gunneridae</taxon>
        <taxon>Pentapetalae</taxon>
        <taxon>asterids</taxon>
        <taxon>campanulids</taxon>
        <taxon>Asterales</taxon>
        <taxon>Asteraceae</taxon>
        <taxon>Asteroideae</taxon>
        <taxon>Anthemideae</taxon>
        <taxon>Anthemidinae</taxon>
        <taxon>Tanacetum</taxon>
    </lineage>
</organism>
<reference evidence="1" key="1">
    <citation type="journal article" date="2019" name="Sci. Rep.">
        <title>Draft genome of Tanacetum cinerariifolium, the natural source of mosquito coil.</title>
        <authorList>
            <person name="Yamashiro T."/>
            <person name="Shiraishi A."/>
            <person name="Satake H."/>
            <person name="Nakayama K."/>
        </authorList>
    </citation>
    <scope>NUCLEOTIDE SEQUENCE</scope>
</reference>
<sequence length="127" mass="14502">VAGQRKPQGQWTADERKAANLDQRLESLLMSFFPDDQMNSVINYLTAKSTWDDLILYHDGPSDVKESRAMDMKFCYNTFKFKKEVADAVIVRDFYKKFYNSLGRVPNRCSSSIGKTQGLLSFSRGIG</sequence>
<name>A0A699JLC5_TANCI</name>
<comment type="caution">
    <text evidence="1">The sequence shown here is derived from an EMBL/GenBank/DDBJ whole genome shotgun (WGS) entry which is preliminary data.</text>
</comment>